<proteinExistence type="predicted"/>
<organism evidence="3 4">
    <name type="scientific">Reticulomyxa filosa</name>
    <dbReference type="NCBI Taxonomy" id="46433"/>
    <lineage>
        <taxon>Eukaryota</taxon>
        <taxon>Sar</taxon>
        <taxon>Rhizaria</taxon>
        <taxon>Retaria</taxon>
        <taxon>Foraminifera</taxon>
        <taxon>Monothalamids</taxon>
        <taxon>Reticulomyxidae</taxon>
        <taxon>Reticulomyxa</taxon>
    </lineage>
</organism>
<evidence type="ECO:0000256" key="2">
    <source>
        <dbReference type="SAM" id="MobiDB-lite"/>
    </source>
</evidence>
<feature type="compositionally biased region" description="Pro residues" evidence="2">
    <location>
        <begin position="405"/>
        <end position="422"/>
    </location>
</feature>
<feature type="region of interest" description="Disordered" evidence="2">
    <location>
        <begin position="56"/>
        <end position="80"/>
    </location>
</feature>
<sequence>MKPVLFPQQINSQPALPPGDVGRIPQLRKNDINSQPALAAAVENVKNFQIPRGADSLPGLRVGDEGKGNPVMPLKRGGDKANIDLTSEQEIDMDELGDFLEMSRWILIYRNRNLMMGMVNSIVMVFQLEVKSEDQDIVGNFFGWHGLNKLDTAESNKAFADYLARSNADNITRHLPFGDEFLKKGALLNVKKAFDRLAENTLIAPGDAAKMRTAIRGAYISGLASDDTTERMTSKAIDEVIAIDPDSDGGMRTQEMYQEAIDSLLRGFLDIPLDQGDKDAKTVDRRHSKLKNKLLYLIRLVGGPGELKAEFFDIDTFAVLLNIFKDEPNFSPKIFRNFYNHYLGISQLDMGKLDEQLQLLLKSYGLDLDDFKAVYTADMAEEAENEERKNKNKSKKKGPKKRKPPTPSPSTTPPPPPPPPPSGGSGQGPKPGPGSSGSQSKPAEQTSDSSGKKQEQEQKKEEKEKEEEKKVERREVISEEKMKEMLDTMIKARNEFENENVNMGEKEEIKRKEMVKANELFRNAMSIENMSGYSYKTEVNEFMKKLVEDVKHFGGDKSLLLARLEVIRSHLENDRKDRSEVDFRFRSLYNLNTVNEAIAGVTSGTIKGQKEMREFFDKKADEFASRPEIQKELKRVRNEESEKIRIEKEKREEEENRQLRNMFGAKTIATVAELQQMVGNLSRATTVRREEILSDIEQKVEKEMKKLNPETAEITSPIMKTFLDFVTAAIQRPEFTAPEKGKLLNMRDNIYGRIIEERAEKKWITLEHQLNKVGGDSSKAARIGVAYTELYDLANDYPEIIFNARFMNIENLMAQEMMKYSSADYIKLLEFKEKRIQETRKIFESGRLKTLEEMDVRNNLSKRFRKELDLIYNMSVDGIEKLKMVGNKQSELNKFRSYFSDYDDKYLQSMYNQIRSDIYKEREEIAITEKHKQTKKGVEIETTVLTALESSKRLIQNLEKEPYKAIEYIDNVGRTIEAKKDPAYYFVLDYLSAQKKNFQNRIAAERTRILESDMYVGDKLKRLKAIKKDTMDFYMQNRFVEKGSYAH</sequence>
<protein>
    <submittedName>
        <fullName evidence="3">Uncharacterized protein</fullName>
    </submittedName>
</protein>
<feature type="region of interest" description="Disordered" evidence="2">
    <location>
        <begin position="381"/>
        <end position="476"/>
    </location>
</feature>
<dbReference type="AlphaFoldDB" id="X6MG88"/>
<feature type="compositionally biased region" description="Basic and acidic residues" evidence="2">
    <location>
        <begin position="450"/>
        <end position="476"/>
    </location>
</feature>
<name>X6MG88_RETFI</name>
<feature type="coiled-coil region" evidence="1">
    <location>
        <begin position="629"/>
        <end position="657"/>
    </location>
</feature>
<feature type="compositionally biased region" description="Basic residues" evidence="2">
    <location>
        <begin position="390"/>
        <end position="404"/>
    </location>
</feature>
<keyword evidence="1" id="KW-0175">Coiled coil</keyword>
<reference evidence="3 4" key="1">
    <citation type="journal article" date="2013" name="Curr. Biol.">
        <title>The Genome of the Foraminiferan Reticulomyxa filosa.</title>
        <authorList>
            <person name="Glockner G."/>
            <person name="Hulsmann N."/>
            <person name="Schleicher M."/>
            <person name="Noegel A.A."/>
            <person name="Eichinger L."/>
            <person name="Gallinger C."/>
            <person name="Pawlowski J."/>
            <person name="Sierra R."/>
            <person name="Euteneuer U."/>
            <person name="Pillet L."/>
            <person name="Moustafa A."/>
            <person name="Platzer M."/>
            <person name="Groth M."/>
            <person name="Szafranski K."/>
            <person name="Schliwa M."/>
        </authorList>
    </citation>
    <scope>NUCLEOTIDE SEQUENCE [LARGE SCALE GENOMIC DNA]</scope>
</reference>
<feature type="region of interest" description="Disordered" evidence="2">
    <location>
        <begin position="1"/>
        <end position="23"/>
    </location>
</feature>
<evidence type="ECO:0000256" key="1">
    <source>
        <dbReference type="SAM" id="Coils"/>
    </source>
</evidence>
<comment type="caution">
    <text evidence="3">The sequence shown here is derived from an EMBL/GenBank/DDBJ whole genome shotgun (WGS) entry which is preliminary data.</text>
</comment>
<gene>
    <name evidence="3" type="ORF">RFI_24499</name>
</gene>
<keyword evidence="4" id="KW-1185">Reference proteome</keyword>
<evidence type="ECO:0000313" key="3">
    <source>
        <dbReference type="EMBL" id="ETO12879.1"/>
    </source>
</evidence>
<dbReference type="Proteomes" id="UP000023152">
    <property type="component" value="Unassembled WGS sequence"/>
</dbReference>
<evidence type="ECO:0000313" key="4">
    <source>
        <dbReference type="Proteomes" id="UP000023152"/>
    </source>
</evidence>
<dbReference type="EMBL" id="ASPP01021001">
    <property type="protein sequence ID" value="ETO12879.1"/>
    <property type="molecule type" value="Genomic_DNA"/>
</dbReference>
<accession>X6MG88</accession>